<sequence length="120" mass="12761">MCGAIISTGSLCSRVSIGPGLVYVLNRPRSPRIVLKFETVCPAPYMPPSSGQDGSSDGVLGGNKGENMEEDLIWHRAEDINTVHCFGSWFDFVGRIGAVAHDSTRGSASTVSVSGLIRHL</sequence>
<proteinExistence type="predicted"/>
<protein>
    <submittedName>
        <fullName evidence="1">Uncharacterized protein</fullName>
    </submittedName>
</protein>
<dbReference type="AlphaFoldDB" id="A0A6D2HLN4"/>
<gene>
    <name evidence="1" type="ORF">MERR_LOCUS1411</name>
</gene>
<accession>A0A6D2HLN4</accession>
<dbReference type="EMBL" id="CACVBM020000097">
    <property type="protein sequence ID" value="CAA7014177.1"/>
    <property type="molecule type" value="Genomic_DNA"/>
</dbReference>
<dbReference type="Proteomes" id="UP000467841">
    <property type="component" value="Unassembled WGS sequence"/>
</dbReference>
<evidence type="ECO:0000313" key="1">
    <source>
        <dbReference type="EMBL" id="CAA7014177.1"/>
    </source>
</evidence>
<comment type="caution">
    <text evidence="1">The sequence shown here is derived from an EMBL/GenBank/DDBJ whole genome shotgun (WGS) entry which is preliminary data.</text>
</comment>
<keyword evidence="2" id="KW-1185">Reference proteome</keyword>
<evidence type="ECO:0000313" key="2">
    <source>
        <dbReference type="Proteomes" id="UP000467841"/>
    </source>
</evidence>
<organism evidence="1 2">
    <name type="scientific">Microthlaspi erraticum</name>
    <dbReference type="NCBI Taxonomy" id="1685480"/>
    <lineage>
        <taxon>Eukaryota</taxon>
        <taxon>Viridiplantae</taxon>
        <taxon>Streptophyta</taxon>
        <taxon>Embryophyta</taxon>
        <taxon>Tracheophyta</taxon>
        <taxon>Spermatophyta</taxon>
        <taxon>Magnoliopsida</taxon>
        <taxon>eudicotyledons</taxon>
        <taxon>Gunneridae</taxon>
        <taxon>Pentapetalae</taxon>
        <taxon>rosids</taxon>
        <taxon>malvids</taxon>
        <taxon>Brassicales</taxon>
        <taxon>Brassicaceae</taxon>
        <taxon>Coluteocarpeae</taxon>
        <taxon>Microthlaspi</taxon>
    </lineage>
</organism>
<name>A0A6D2HLN4_9BRAS</name>
<reference evidence="1" key="1">
    <citation type="submission" date="2020-01" db="EMBL/GenBank/DDBJ databases">
        <authorList>
            <person name="Mishra B."/>
        </authorList>
    </citation>
    <scope>NUCLEOTIDE SEQUENCE [LARGE SCALE GENOMIC DNA]</scope>
</reference>